<gene>
    <name evidence="1" type="ORF">D2E26_0280</name>
</gene>
<evidence type="ECO:0000313" key="2">
    <source>
        <dbReference type="Proteomes" id="UP000287609"/>
    </source>
</evidence>
<dbReference type="OrthoDB" id="3239392at2"/>
<dbReference type="Proteomes" id="UP000287609">
    <property type="component" value="Unassembled WGS sequence"/>
</dbReference>
<name>A0A430FSA6_9BIFI</name>
<keyword evidence="2" id="KW-1185">Reference proteome</keyword>
<reference evidence="1 2" key="1">
    <citation type="submission" date="2018-09" db="EMBL/GenBank/DDBJ databases">
        <title>Characterization of the phylogenetic diversity of five novel species belonging to the genus Bifidobacterium.</title>
        <authorList>
            <person name="Lugli G.A."/>
            <person name="Duranti S."/>
            <person name="Milani C."/>
        </authorList>
    </citation>
    <scope>NUCLEOTIDE SEQUENCE [LARGE SCALE GENOMIC DNA]</scope>
    <source>
        <strain evidence="1 2">2036B</strain>
    </source>
</reference>
<dbReference type="AlphaFoldDB" id="A0A430FSA6"/>
<evidence type="ECO:0000313" key="1">
    <source>
        <dbReference type="EMBL" id="RSX55717.1"/>
    </source>
</evidence>
<dbReference type="RefSeq" id="WP_125962917.1">
    <property type="nucleotide sequence ID" value="NZ_QXGM01000001.1"/>
</dbReference>
<comment type="caution">
    <text evidence="1">The sequence shown here is derived from an EMBL/GenBank/DDBJ whole genome shotgun (WGS) entry which is preliminary data.</text>
</comment>
<organism evidence="1 2">
    <name type="scientific">Bifidobacterium dolichotidis</name>
    <dbReference type="NCBI Taxonomy" id="2306976"/>
    <lineage>
        <taxon>Bacteria</taxon>
        <taxon>Bacillati</taxon>
        <taxon>Actinomycetota</taxon>
        <taxon>Actinomycetes</taxon>
        <taxon>Bifidobacteriales</taxon>
        <taxon>Bifidobacteriaceae</taxon>
        <taxon>Bifidobacterium</taxon>
    </lineage>
</organism>
<dbReference type="EMBL" id="QXGM01000001">
    <property type="protein sequence ID" value="RSX55717.1"/>
    <property type="molecule type" value="Genomic_DNA"/>
</dbReference>
<accession>A0A430FSA6</accession>
<protein>
    <submittedName>
        <fullName evidence="1">Uncharacterized protein</fullName>
    </submittedName>
</protein>
<proteinExistence type="predicted"/>
<sequence length="137" mass="15621">MSDNTMSINEQTNAQPQFLADVIEMHALQNGSSETDMSEELEEMNAEDDQLDVVCDDNACFDASCCDAMEAHLIERMRDILRPEVAPACLYERIQHTLDRCCEERRVASSVTHITQVTQVTHGNHMHTTIIHRHIEH</sequence>